<dbReference type="PROSITE" id="PS51012">
    <property type="entry name" value="ABC_TM2"/>
    <property type="match status" value="1"/>
</dbReference>
<feature type="transmembrane region" description="Helical" evidence="9">
    <location>
        <begin position="65"/>
        <end position="87"/>
    </location>
</feature>
<dbReference type="EMBL" id="JAGQLL010000027">
    <property type="protein sequence ID" value="MCA9380079.1"/>
    <property type="molecule type" value="Genomic_DNA"/>
</dbReference>
<reference evidence="11" key="1">
    <citation type="submission" date="2020-04" db="EMBL/GenBank/DDBJ databases">
        <authorList>
            <person name="Zhang T."/>
        </authorList>
    </citation>
    <scope>NUCLEOTIDE SEQUENCE</scope>
    <source>
        <strain evidence="11">HKST-UBA15</strain>
    </source>
</reference>
<feature type="transmembrane region" description="Helical" evidence="9">
    <location>
        <begin position="172"/>
        <end position="191"/>
    </location>
</feature>
<comment type="similarity">
    <text evidence="2 9">Belongs to the ABC-2 integral membrane protein family.</text>
</comment>
<dbReference type="GO" id="GO:0005886">
    <property type="term" value="C:plasma membrane"/>
    <property type="evidence" value="ECO:0007669"/>
    <property type="project" value="UniProtKB-SubCell"/>
</dbReference>
<evidence type="ECO:0000256" key="7">
    <source>
        <dbReference type="ARBA" id="ARBA00022989"/>
    </source>
</evidence>
<evidence type="ECO:0000256" key="9">
    <source>
        <dbReference type="RuleBase" id="RU361157"/>
    </source>
</evidence>
<feature type="transmembrane region" description="Helical" evidence="9">
    <location>
        <begin position="29"/>
        <end position="53"/>
    </location>
</feature>
<dbReference type="InterPro" id="IPR013525">
    <property type="entry name" value="ABC2_TM"/>
</dbReference>
<comment type="subcellular location">
    <subcellularLocation>
        <location evidence="1">Cell inner membrane</location>
        <topology evidence="1">Multi-pass membrane protein</topology>
    </subcellularLocation>
    <subcellularLocation>
        <location evidence="9">Cell membrane</location>
        <topology evidence="9">Multi-pass membrane protein</topology>
    </subcellularLocation>
</comment>
<keyword evidence="3 9" id="KW-0813">Transport</keyword>
<evidence type="ECO:0000256" key="8">
    <source>
        <dbReference type="ARBA" id="ARBA00023136"/>
    </source>
</evidence>
<sequence>MVLHTKANHRDLLIELIRTNFKLRYNNSILGFFWVLMKPFLYFLMLFVVFTAFRGGEASAEYGANLLLGIIIYTLVNEGVIFGMHALTDLAGVILKVNFPRQVAVTSAVFMAVVNFAFNTVILLILAILGSFAPTIEGFLYFVFILSMTIFALYSISLFSSILLVKIRDLHHIMELVMQLVFWGSAVFYSIDDMSGAFGQLIRLNPLALVIHASRKALLEGDIIHVKAMIIMSLMSLALYFLGNLFFKKNIKRIAEFI</sequence>
<dbReference type="GO" id="GO:0140359">
    <property type="term" value="F:ABC-type transporter activity"/>
    <property type="evidence" value="ECO:0007669"/>
    <property type="project" value="InterPro"/>
</dbReference>
<dbReference type="PANTHER" id="PTHR30413:SF8">
    <property type="entry name" value="TRANSPORT PERMEASE PROTEIN"/>
    <property type="match status" value="1"/>
</dbReference>
<evidence type="ECO:0000259" key="10">
    <source>
        <dbReference type="PROSITE" id="PS51012"/>
    </source>
</evidence>
<comment type="caution">
    <text evidence="11">The sequence shown here is derived from an EMBL/GenBank/DDBJ whole genome shotgun (WGS) entry which is preliminary data.</text>
</comment>
<feature type="transmembrane region" description="Helical" evidence="9">
    <location>
        <begin position="224"/>
        <end position="247"/>
    </location>
</feature>
<keyword evidence="5" id="KW-0997">Cell inner membrane</keyword>
<keyword evidence="7 9" id="KW-1133">Transmembrane helix</keyword>
<keyword evidence="8 9" id="KW-0472">Membrane</keyword>
<protein>
    <recommendedName>
        <fullName evidence="9">Transport permease protein</fullName>
    </recommendedName>
</protein>
<evidence type="ECO:0000256" key="1">
    <source>
        <dbReference type="ARBA" id="ARBA00004429"/>
    </source>
</evidence>
<proteinExistence type="inferred from homology"/>
<evidence type="ECO:0000256" key="6">
    <source>
        <dbReference type="ARBA" id="ARBA00022692"/>
    </source>
</evidence>
<dbReference type="Pfam" id="PF01061">
    <property type="entry name" value="ABC2_membrane"/>
    <property type="match status" value="1"/>
</dbReference>
<feature type="domain" description="ABC transmembrane type-2" evidence="10">
    <location>
        <begin position="30"/>
        <end position="250"/>
    </location>
</feature>
<feature type="transmembrane region" description="Helical" evidence="9">
    <location>
        <begin position="108"/>
        <end position="133"/>
    </location>
</feature>
<accession>A0A955I8X2</accession>
<dbReference type="AlphaFoldDB" id="A0A955I8X2"/>
<organism evidence="11 12">
    <name type="scientific">Candidatus Dojkabacteria bacterium</name>
    <dbReference type="NCBI Taxonomy" id="2099670"/>
    <lineage>
        <taxon>Bacteria</taxon>
        <taxon>Candidatus Dojkabacteria</taxon>
    </lineage>
</organism>
<reference evidence="11" key="2">
    <citation type="journal article" date="2021" name="Microbiome">
        <title>Successional dynamics and alternative stable states in a saline activated sludge microbial community over 9 years.</title>
        <authorList>
            <person name="Wang Y."/>
            <person name="Ye J."/>
            <person name="Ju F."/>
            <person name="Liu L."/>
            <person name="Boyd J.A."/>
            <person name="Deng Y."/>
            <person name="Parks D.H."/>
            <person name="Jiang X."/>
            <person name="Yin X."/>
            <person name="Woodcroft B.J."/>
            <person name="Tyson G.W."/>
            <person name="Hugenholtz P."/>
            <person name="Polz M.F."/>
            <person name="Zhang T."/>
        </authorList>
    </citation>
    <scope>NUCLEOTIDE SEQUENCE</scope>
    <source>
        <strain evidence="11">HKST-UBA15</strain>
    </source>
</reference>
<gene>
    <name evidence="11" type="ORF">KC675_02765</name>
</gene>
<evidence type="ECO:0000256" key="4">
    <source>
        <dbReference type="ARBA" id="ARBA00022475"/>
    </source>
</evidence>
<dbReference type="InterPro" id="IPR047817">
    <property type="entry name" value="ABC2_TM_bact-type"/>
</dbReference>
<name>A0A955I8X2_9BACT</name>
<dbReference type="GO" id="GO:0015920">
    <property type="term" value="P:lipopolysaccharide transport"/>
    <property type="evidence" value="ECO:0007669"/>
    <property type="project" value="TreeGrafter"/>
</dbReference>
<evidence type="ECO:0000313" key="11">
    <source>
        <dbReference type="EMBL" id="MCA9380079.1"/>
    </source>
</evidence>
<evidence type="ECO:0000313" key="12">
    <source>
        <dbReference type="Proteomes" id="UP000745577"/>
    </source>
</evidence>
<evidence type="ECO:0000256" key="2">
    <source>
        <dbReference type="ARBA" id="ARBA00007783"/>
    </source>
</evidence>
<dbReference type="PANTHER" id="PTHR30413">
    <property type="entry name" value="INNER MEMBRANE TRANSPORT PERMEASE"/>
    <property type="match status" value="1"/>
</dbReference>
<evidence type="ECO:0000256" key="5">
    <source>
        <dbReference type="ARBA" id="ARBA00022519"/>
    </source>
</evidence>
<dbReference type="Proteomes" id="UP000745577">
    <property type="component" value="Unassembled WGS sequence"/>
</dbReference>
<keyword evidence="4 9" id="KW-1003">Cell membrane</keyword>
<feature type="transmembrane region" description="Helical" evidence="9">
    <location>
        <begin position="139"/>
        <end position="165"/>
    </location>
</feature>
<keyword evidence="6 9" id="KW-0812">Transmembrane</keyword>
<evidence type="ECO:0000256" key="3">
    <source>
        <dbReference type="ARBA" id="ARBA00022448"/>
    </source>
</evidence>